<dbReference type="PANTHER" id="PTHR45339">
    <property type="entry name" value="HYBRID SIGNAL TRANSDUCTION HISTIDINE KINASE J"/>
    <property type="match status" value="1"/>
</dbReference>
<dbReference type="Proteomes" id="UP000693970">
    <property type="component" value="Unassembled WGS sequence"/>
</dbReference>
<evidence type="ECO:0000256" key="1">
    <source>
        <dbReference type="ARBA" id="ARBA00022553"/>
    </source>
</evidence>
<dbReference type="CDD" id="cd16922">
    <property type="entry name" value="HATPase_EvgS-ArcB-TorS-like"/>
    <property type="match status" value="1"/>
</dbReference>
<accession>A0A9K3LUU6</accession>
<dbReference type="SMART" id="SM00388">
    <property type="entry name" value="HisKA"/>
    <property type="match status" value="1"/>
</dbReference>
<dbReference type="AlphaFoldDB" id="A0A9K3LUU6"/>
<dbReference type="InterPro" id="IPR003594">
    <property type="entry name" value="HATPase_dom"/>
</dbReference>
<dbReference type="GO" id="GO:0000155">
    <property type="term" value="F:phosphorelay sensor kinase activity"/>
    <property type="evidence" value="ECO:0007669"/>
    <property type="project" value="InterPro"/>
</dbReference>
<proteinExistence type="predicted"/>
<dbReference type="InterPro" id="IPR003661">
    <property type="entry name" value="HisK_dim/P_dom"/>
</dbReference>
<gene>
    <name evidence="6" type="ORF">IV203_031116</name>
</gene>
<feature type="modified residue" description="4-aspartylphosphate" evidence="2">
    <location>
        <position position="680"/>
    </location>
</feature>
<keyword evidence="6" id="KW-0808">Transferase</keyword>
<reference evidence="6" key="1">
    <citation type="journal article" date="2021" name="Sci. Rep.">
        <title>Diploid genomic architecture of Nitzschia inconspicua, an elite biomass production diatom.</title>
        <authorList>
            <person name="Oliver A."/>
            <person name="Podell S."/>
            <person name="Pinowska A."/>
            <person name="Traller J.C."/>
            <person name="Smith S.R."/>
            <person name="McClure R."/>
            <person name="Beliaev A."/>
            <person name="Bohutskyi P."/>
            <person name="Hill E.A."/>
            <person name="Rabines A."/>
            <person name="Zheng H."/>
            <person name="Allen L.Z."/>
            <person name="Kuo A."/>
            <person name="Grigoriev I.V."/>
            <person name="Allen A.E."/>
            <person name="Hazlebeck D."/>
            <person name="Allen E.E."/>
        </authorList>
    </citation>
    <scope>NUCLEOTIDE SEQUENCE</scope>
    <source>
        <strain evidence="6">Hildebrandi</strain>
    </source>
</reference>
<feature type="region of interest" description="Disordered" evidence="3">
    <location>
        <begin position="1"/>
        <end position="66"/>
    </location>
</feature>
<dbReference type="OrthoDB" id="43082at2759"/>
<evidence type="ECO:0000256" key="2">
    <source>
        <dbReference type="PROSITE-ProRule" id="PRU00169"/>
    </source>
</evidence>
<keyword evidence="7" id="KW-1185">Reference proteome</keyword>
<evidence type="ECO:0000256" key="3">
    <source>
        <dbReference type="SAM" id="MobiDB-lite"/>
    </source>
</evidence>
<dbReference type="InterPro" id="IPR001789">
    <property type="entry name" value="Sig_transdc_resp-reg_receiver"/>
</dbReference>
<dbReference type="CDD" id="cd17546">
    <property type="entry name" value="REC_hyHK_CKI1_RcsC-like"/>
    <property type="match status" value="1"/>
</dbReference>
<keyword evidence="1 2" id="KW-0597">Phosphoprotein</keyword>
<keyword evidence="6" id="KW-0418">Kinase</keyword>
<organism evidence="6 7">
    <name type="scientific">Nitzschia inconspicua</name>
    <dbReference type="NCBI Taxonomy" id="303405"/>
    <lineage>
        <taxon>Eukaryota</taxon>
        <taxon>Sar</taxon>
        <taxon>Stramenopiles</taxon>
        <taxon>Ochrophyta</taxon>
        <taxon>Bacillariophyta</taxon>
        <taxon>Bacillariophyceae</taxon>
        <taxon>Bacillariophycidae</taxon>
        <taxon>Bacillariales</taxon>
        <taxon>Bacillariaceae</taxon>
        <taxon>Nitzschia</taxon>
    </lineage>
</organism>
<evidence type="ECO:0000313" key="6">
    <source>
        <dbReference type="EMBL" id="KAG7368373.1"/>
    </source>
</evidence>
<dbReference type="PROSITE" id="PS50110">
    <property type="entry name" value="RESPONSE_REGULATORY"/>
    <property type="match status" value="1"/>
</dbReference>
<feature type="domain" description="Response regulatory" evidence="5">
    <location>
        <begin position="631"/>
        <end position="743"/>
    </location>
</feature>
<name>A0A9K3LUU6_9STRA</name>
<evidence type="ECO:0000259" key="4">
    <source>
        <dbReference type="PROSITE" id="PS50109"/>
    </source>
</evidence>
<dbReference type="InterPro" id="IPR005467">
    <property type="entry name" value="His_kinase_dom"/>
</dbReference>
<evidence type="ECO:0000259" key="5">
    <source>
        <dbReference type="PROSITE" id="PS50110"/>
    </source>
</evidence>
<feature type="domain" description="Histidine kinase" evidence="4">
    <location>
        <begin position="371"/>
        <end position="610"/>
    </location>
</feature>
<evidence type="ECO:0000313" key="7">
    <source>
        <dbReference type="Proteomes" id="UP000693970"/>
    </source>
</evidence>
<dbReference type="SMART" id="SM00448">
    <property type="entry name" value="REC"/>
    <property type="match status" value="1"/>
</dbReference>
<sequence length="756" mass="84849">MDNPKQEPLPFEIRQDQGDDTMNSRLGYIETCSSDDGASGGRLSPLSPPFQKHETSTESESESESKRIKSLYNPNRILMAQQLDVFDLLVHPVWIFDIDHQCMRWANGAALELWNAKSLEELQNRSFQDMSLSTLTRLKEYQLKFNQGQRVIDQWTLYPLGTAKHLQLYCSGIRLDPRERSPSMLVEGVSFVTGVEDELMKGTLRGVEMLRHLPLPVCQFDLEGKVIFQNPAAIVIEKVHAEDGSQSLEMGYSSNSSASSETAMDFTSTLPESQCKVQRQRNGDFVNRFVDPSLGQQILHKIQSDDEAAVDLRAQIHTNNGPRWSAIQLRKTVDPWTGDGAFLFSARDISDAIEAKKQKEAKDRKSEFLAIMAHEIRTPLHQIIGFTDLLDQTTTLNKDQKSYVNLLKQCSQGLITVISDVLDFSKLEAGKIKIEHIPYEPKGVMEGTLAAVQASCEEKGLFLTLEWSKEVPFRLCGDPNRLRQILINLLSNAVKFTKEGGIHVQVFPEVNVSTIPTNRKRKKLPNEAIQATHLIKFVVTDTGTGILEEQQSLIFHRYHQGAPYVARQHGGIGLGLSICNLLVEEMGGAIGLESQMGSGSSFWFVLPAELPVDVEVIEPVEAENMQLEGLRILVAEDNHVNQKLIKRMLERLGHYPTIAGNGKIAIDLVKQNYYDVVLMDIQMPIMDGLESTKRLRMLGYNDLPIVGLTASGARPDFSELGFDDWLPKPVSMKELKNKLYKLQQSSTAKKVESDRS</sequence>
<dbReference type="Pfam" id="PF02518">
    <property type="entry name" value="HATPase_c"/>
    <property type="match status" value="1"/>
</dbReference>
<reference evidence="6" key="2">
    <citation type="submission" date="2021-04" db="EMBL/GenBank/DDBJ databases">
        <authorList>
            <person name="Podell S."/>
        </authorList>
    </citation>
    <scope>NUCLEOTIDE SEQUENCE</scope>
    <source>
        <strain evidence="6">Hildebrandi</strain>
    </source>
</reference>
<protein>
    <submittedName>
        <fullName evidence="6">Histidine kinase, DNA gyrase B-, and HSP90-like ATPase</fullName>
    </submittedName>
</protein>
<dbReference type="CDD" id="cd00082">
    <property type="entry name" value="HisKA"/>
    <property type="match status" value="1"/>
</dbReference>
<dbReference type="FunFam" id="3.30.565.10:FF:000010">
    <property type="entry name" value="Sensor histidine kinase RcsC"/>
    <property type="match status" value="1"/>
</dbReference>
<dbReference type="PROSITE" id="PS50109">
    <property type="entry name" value="HIS_KIN"/>
    <property type="match status" value="1"/>
</dbReference>
<dbReference type="Pfam" id="PF00072">
    <property type="entry name" value="Response_reg"/>
    <property type="match status" value="1"/>
</dbReference>
<dbReference type="SMART" id="SM00387">
    <property type="entry name" value="HATPase_c"/>
    <property type="match status" value="1"/>
</dbReference>
<comment type="caution">
    <text evidence="6">The sequence shown here is derived from an EMBL/GenBank/DDBJ whole genome shotgun (WGS) entry which is preliminary data.</text>
</comment>
<dbReference type="EMBL" id="JAGRRH010000006">
    <property type="protein sequence ID" value="KAG7368373.1"/>
    <property type="molecule type" value="Genomic_DNA"/>
</dbReference>
<dbReference type="Pfam" id="PF00512">
    <property type="entry name" value="HisKA"/>
    <property type="match status" value="1"/>
</dbReference>
<dbReference type="PANTHER" id="PTHR45339:SF5">
    <property type="entry name" value="HISTIDINE KINASE"/>
    <property type="match status" value="1"/>
</dbReference>